<comment type="caution">
    <text evidence="2">The sequence shown here is derived from an EMBL/GenBank/DDBJ whole genome shotgun (WGS) entry which is preliminary data.</text>
</comment>
<evidence type="ECO:0000256" key="1">
    <source>
        <dbReference type="SAM" id="MobiDB-lite"/>
    </source>
</evidence>
<dbReference type="Proteomes" id="UP000530654">
    <property type="component" value="Unassembled WGS sequence"/>
</dbReference>
<sequence length="469" mass="50178">MARPYALLLATGLFLPFADFLFSPHLTLTAAAQQPATAGPVAAEDEAPAPLSEDELEILVARIALYPDELVALVTSASLYPLQVVEAARFLETLKKQPELKPKTTWDGSIVSLLNYPQIVTMMSDDLDWTQSLGEALSVQQKDVLIAIQQLREKAVADGIIKTDDKIKVSQENDNVVIVSASPDKIYVPQYAPEMLYEPNYAAEPIGYYSEPYPNYYYPTATFFAGVVTGAVWAAAVDWNRWGVWGGRWNGNVDIDCNNCLNNINGKVNINDVDWKNVDRSKIGFDGAQFNKMDRSSFRSSIEANPGNRVGARGNDRANTIRDQPGKISVNDVRKSKIDADRISAARNNAGNMGAAPGGGKAAQAAQNRRPDAKTTNRAGEKARSGGNAKRPVAKPKPAARVDNRPRKPSALGQVDSGRRAEMQSNRGRQAMAGSNRGGGRVMHGGGGGRGGGGGGRGGGGGGRGGGRR</sequence>
<feature type="region of interest" description="Disordered" evidence="1">
    <location>
        <begin position="299"/>
        <end position="335"/>
    </location>
</feature>
<feature type="compositionally biased region" description="Basic and acidic residues" evidence="1">
    <location>
        <begin position="369"/>
        <end position="384"/>
    </location>
</feature>
<proteinExistence type="predicted"/>
<organism evidence="2 3">
    <name type="scientific">Rhizobium laguerreae</name>
    <dbReference type="NCBI Taxonomy" id="1076926"/>
    <lineage>
        <taxon>Bacteria</taxon>
        <taxon>Pseudomonadati</taxon>
        <taxon>Pseudomonadota</taxon>
        <taxon>Alphaproteobacteria</taxon>
        <taxon>Hyphomicrobiales</taxon>
        <taxon>Rhizobiaceae</taxon>
        <taxon>Rhizobium/Agrobacterium group</taxon>
        <taxon>Rhizobium</taxon>
    </lineage>
</organism>
<name>A0A7Y2R4S2_9HYPH</name>
<dbReference type="AlphaFoldDB" id="A0A7Y2R4S2"/>
<accession>A0A7Y2R4S2</accession>
<evidence type="ECO:0000313" key="2">
    <source>
        <dbReference type="EMBL" id="NNH64350.1"/>
    </source>
</evidence>
<evidence type="ECO:0000313" key="3">
    <source>
        <dbReference type="Proteomes" id="UP000530654"/>
    </source>
</evidence>
<dbReference type="EMBL" id="JABEQY010000010">
    <property type="protein sequence ID" value="NNH64350.1"/>
    <property type="molecule type" value="Genomic_DNA"/>
</dbReference>
<reference evidence="2 3" key="1">
    <citation type="submission" date="2020-04" db="EMBL/GenBank/DDBJ databases">
        <title>Rhizobium bacterial biofertilizers improve the content of phenolic compounds of Lactuca sativa L. under non-saline and saline-stress conditions.</title>
        <authorList>
            <person name="Ayuso-Calles M."/>
            <person name="Garcia-Estevez I."/>
            <person name="Jimenez-Gomez A."/>
            <person name="Flores-Felix J.D."/>
            <person name="Escribano-Bailon M."/>
            <person name="Rivas R."/>
        </authorList>
    </citation>
    <scope>NUCLEOTIDE SEQUENCE [LARGE SCALE GENOMIC DNA]</scope>
    <source>
        <strain evidence="2 3">GPTR02</strain>
    </source>
</reference>
<dbReference type="InterPro" id="IPR021728">
    <property type="entry name" value="DUF3300"/>
</dbReference>
<dbReference type="Pfam" id="PF11737">
    <property type="entry name" value="DUF3300"/>
    <property type="match status" value="1"/>
</dbReference>
<dbReference type="RefSeq" id="WP_170280880.1">
    <property type="nucleotide sequence ID" value="NZ_JABEQY010000010.1"/>
</dbReference>
<gene>
    <name evidence="2" type="ORF">HLI17_13810</name>
</gene>
<protein>
    <submittedName>
        <fullName evidence="2">DUF3300 domain-containing protein</fullName>
    </submittedName>
</protein>
<feature type="region of interest" description="Disordered" evidence="1">
    <location>
        <begin position="348"/>
        <end position="469"/>
    </location>
</feature>
<dbReference type="PANTHER" id="PTHR40269:SF1">
    <property type="entry name" value="OUTER MEMBRANE PROTEIN"/>
    <property type="match status" value="1"/>
</dbReference>
<feature type="compositionally biased region" description="Gly residues" evidence="1">
    <location>
        <begin position="436"/>
        <end position="469"/>
    </location>
</feature>
<dbReference type="PANTHER" id="PTHR40269">
    <property type="entry name" value="OUTER MEMBRANE PROTEIN-RELATED"/>
    <property type="match status" value="1"/>
</dbReference>